<feature type="transmembrane region" description="Helical" evidence="1">
    <location>
        <begin position="12"/>
        <end position="33"/>
    </location>
</feature>
<dbReference type="STRING" id="1304281.ACM44_09600"/>
<dbReference type="AlphaFoldDB" id="A0A0J7IYG4"/>
<dbReference type="OrthoDB" id="211174at2"/>
<dbReference type="NCBIfam" id="TIGR02117">
    <property type="entry name" value="chp_urease_rgn"/>
    <property type="match status" value="1"/>
</dbReference>
<dbReference type="InterPro" id="IPR011727">
    <property type="entry name" value="CHP02117"/>
</dbReference>
<dbReference type="Pfam" id="PF09601">
    <property type="entry name" value="DUF2459"/>
    <property type="match status" value="1"/>
</dbReference>
<evidence type="ECO:0000256" key="1">
    <source>
        <dbReference type="SAM" id="Phobius"/>
    </source>
</evidence>
<dbReference type="PATRIC" id="fig|1304281.5.peg.2069"/>
<keyword evidence="1" id="KW-1133">Transmembrane helix</keyword>
<evidence type="ECO:0000313" key="3">
    <source>
        <dbReference type="Proteomes" id="UP000035900"/>
    </source>
</evidence>
<protein>
    <submittedName>
        <fullName evidence="2">Urease-associated protein</fullName>
    </submittedName>
</protein>
<evidence type="ECO:0000313" key="2">
    <source>
        <dbReference type="EMBL" id="KMQ70876.1"/>
    </source>
</evidence>
<gene>
    <name evidence="2" type="ORF">ACM44_09600</name>
</gene>
<name>A0A0J7IYG4_9FLAO</name>
<dbReference type="EMBL" id="LFNG01000012">
    <property type="protein sequence ID" value="KMQ70876.1"/>
    <property type="molecule type" value="Genomic_DNA"/>
</dbReference>
<sequence length="226" mass="25702">MKKLFLVILKAISALFGIVALYLLCGYFIPFIAVPAQPVNEPRNIEAYILTNGVHTDIVVPIKSAEIDWSKQIPFENTQSKRTDFKYLAVGWGDKGFYLETPTWAELKVSVAFKAAFWLSESAMHCTFYDEMTEGKDCVKINLTKTEYLNLIRFIKQKFERDQNGNPILIKTDAVYGQNDAFYDAVGSYSFLNTCNTWTNDGLKAAGQKAALWTPSDFGIFRHYQK</sequence>
<proteinExistence type="predicted"/>
<dbReference type="Proteomes" id="UP000035900">
    <property type="component" value="Unassembled WGS sequence"/>
</dbReference>
<reference evidence="2 3" key="1">
    <citation type="journal article" date="2004" name="Int. J. Syst. Evol. Microbiol.">
        <title>Kaistella koreensis gen. nov., sp. nov., a novel member of the Chryseobacterium-Bergeyella-Riemerella branch.</title>
        <authorList>
            <person name="Kim M.K."/>
            <person name="Im W.T."/>
            <person name="Shin Y.K."/>
            <person name="Lim J.H."/>
            <person name="Kim S.H."/>
            <person name="Lee B.C."/>
            <person name="Park M.Y."/>
            <person name="Lee K.Y."/>
            <person name="Lee S.T."/>
        </authorList>
    </citation>
    <scope>NUCLEOTIDE SEQUENCE [LARGE SCALE GENOMIC DNA]</scope>
    <source>
        <strain evidence="2 3">CCUG 49689</strain>
    </source>
</reference>
<accession>A0A0J7IYG4</accession>
<keyword evidence="1" id="KW-0812">Transmembrane</keyword>
<comment type="caution">
    <text evidence="2">The sequence shown here is derived from an EMBL/GenBank/DDBJ whole genome shotgun (WGS) entry which is preliminary data.</text>
</comment>
<keyword evidence="3" id="KW-1185">Reference proteome</keyword>
<keyword evidence="1" id="KW-0472">Membrane</keyword>
<organism evidence="2 3">
    <name type="scientific">Chryseobacterium koreense CCUG 49689</name>
    <dbReference type="NCBI Taxonomy" id="1304281"/>
    <lineage>
        <taxon>Bacteria</taxon>
        <taxon>Pseudomonadati</taxon>
        <taxon>Bacteroidota</taxon>
        <taxon>Flavobacteriia</taxon>
        <taxon>Flavobacteriales</taxon>
        <taxon>Weeksellaceae</taxon>
        <taxon>Chryseobacterium group</taxon>
        <taxon>Chryseobacterium</taxon>
    </lineage>
</organism>
<dbReference type="RefSeq" id="WP_048499821.1">
    <property type="nucleotide sequence ID" value="NZ_LFNG01000012.1"/>
</dbReference>